<dbReference type="GO" id="GO:0005886">
    <property type="term" value="C:plasma membrane"/>
    <property type="evidence" value="ECO:0007669"/>
    <property type="project" value="UniProtKB-SubCell"/>
</dbReference>
<dbReference type="Gene3D" id="1.20.1560.10">
    <property type="entry name" value="ABC transporter type 1, transmembrane domain"/>
    <property type="match status" value="1"/>
</dbReference>
<accession>A0A1Q9ALB6</accession>
<keyword evidence="2" id="KW-0813">Transport</keyword>
<comment type="subcellular location">
    <subcellularLocation>
        <location evidence="1">Cell membrane</location>
        <topology evidence="1">Multi-pass membrane protein</topology>
    </subcellularLocation>
</comment>
<feature type="transmembrane region" description="Helical" evidence="6">
    <location>
        <begin position="297"/>
        <end position="321"/>
    </location>
</feature>
<comment type="caution">
    <text evidence="9">The sequence shown here is derived from an EMBL/GenBank/DDBJ whole genome shotgun (WGS) entry which is preliminary data.</text>
</comment>
<dbReference type="PANTHER" id="PTHR11384">
    <property type="entry name" value="ATP-BINDING CASSETTE, SUB-FAMILY D MEMBER"/>
    <property type="match status" value="1"/>
</dbReference>
<dbReference type="RefSeq" id="WP_075634203.1">
    <property type="nucleotide sequence ID" value="NZ_MKIO01000024.1"/>
</dbReference>
<dbReference type="GO" id="GO:0005524">
    <property type="term" value="F:ATP binding"/>
    <property type="evidence" value="ECO:0007669"/>
    <property type="project" value="InterPro"/>
</dbReference>
<evidence type="ECO:0000256" key="5">
    <source>
        <dbReference type="ARBA" id="ARBA00023136"/>
    </source>
</evidence>
<evidence type="ECO:0000313" key="9">
    <source>
        <dbReference type="EMBL" id="OLP56124.1"/>
    </source>
</evidence>
<keyword evidence="9" id="KW-0808">Transferase</keyword>
<keyword evidence="4 6" id="KW-1133">Transmembrane helix</keyword>
<evidence type="ECO:0000259" key="8">
    <source>
        <dbReference type="PROSITE" id="PS50929"/>
    </source>
</evidence>
<dbReference type="EMBL" id="MKIO01000024">
    <property type="protein sequence ID" value="OLP56124.1"/>
    <property type="molecule type" value="Genomic_DNA"/>
</dbReference>
<dbReference type="OrthoDB" id="9810134at2"/>
<feature type="domain" description="ABC transporter" evidence="7">
    <location>
        <begin position="394"/>
        <end position="621"/>
    </location>
</feature>
<evidence type="ECO:0000256" key="2">
    <source>
        <dbReference type="ARBA" id="ARBA00022448"/>
    </source>
</evidence>
<dbReference type="InterPro" id="IPR050835">
    <property type="entry name" value="ABC_transporter_sub-D"/>
</dbReference>
<reference evidence="9 10" key="1">
    <citation type="submission" date="2016-09" db="EMBL/GenBank/DDBJ databases">
        <title>Rhizobium sp. nov., a novel species isolated from the rice rhizosphere.</title>
        <authorList>
            <person name="Zhao J."/>
            <person name="Zhang X."/>
        </authorList>
    </citation>
    <scope>NUCLEOTIDE SEQUENCE [LARGE SCALE GENOMIC DNA]</scope>
    <source>
        <strain evidence="9 10">MH17</strain>
    </source>
</reference>
<feature type="transmembrane region" description="Helical" evidence="6">
    <location>
        <begin position="173"/>
        <end position="192"/>
    </location>
</feature>
<organism evidence="9 10">
    <name type="scientific">Xaviernesmea rhizosphaerae</name>
    <dbReference type="NCBI Taxonomy" id="1672749"/>
    <lineage>
        <taxon>Bacteria</taxon>
        <taxon>Pseudomonadati</taxon>
        <taxon>Pseudomonadota</taxon>
        <taxon>Alphaproteobacteria</taxon>
        <taxon>Hyphomicrobiales</taxon>
        <taxon>Rhizobiaceae</taxon>
        <taxon>Rhizobium/Agrobacterium group</taxon>
        <taxon>Xaviernesmea</taxon>
    </lineage>
</organism>
<feature type="transmembrane region" description="Helical" evidence="6">
    <location>
        <begin position="96"/>
        <end position="116"/>
    </location>
</feature>
<gene>
    <name evidence="9" type="ORF">BJF92_20195</name>
</gene>
<proteinExistence type="predicted"/>
<dbReference type="GO" id="GO:0016887">
    <property type="term" value="F:ATP hydrolysis activity"/>
    <property type="evidence" value="ECO:0007669"/>
    <property type="project" value="InterPro"/>
</dbReference>
<evidence type="ECO:0000256" key="4">
    <source>
        <dbReference type="ARBA" id="ARBA00022989"/>
    </source>
</evidence>
<dbReference type="STRING" id="1672749.BJF92_20195"/>
<evidence type="ECO:0000256" key="1">
    <source>
        <dbReference type="ARBA" id="ARBA00004651"/>
    </source>
</evidence>
<dbReference type="AlphaFoldDB" id="A0A1Q9ALB6"/>
<dbReference type="GO" id="GO:0140359">
    <property type="term" value="F:ABC-type transporter activity"/>
    <property type="evidence" value="ECO:0007669"/>
    <property type="project" value="InterPro"/>
</dbReference>
<dbReference type="SUPFAM" id="SSF90123">
    <property type="entry name" value="ABC transporter transmembrane region"/>
    <property type="match status" value="1"/>
</dbReference>
<dbReference type="Pfam" id="PF06472">
    <property type="entry name" value="ABC_membrane_2"/>
    <property type="match status" value="1"/>
</dbReference>
<dbReference type="InterPro" id="IPR036640">
    <property type="entry name" value="ABC1_TM_sf"/>
</dbReference>
<evidence type="ECO:0000313" key="10">
    <source>
        <dbReference type="Proteomes" id="UP000186143"/>
    </source>
</evidence>
<dbReference type="Gene3D" id="3.40.50.300">
    <property type="entry name" value="P-loop containing nucleotide triphosphate hydrolases"/>
    <property type="match status" value="1"/>
</dbReference>
<feature type="transmembrane region" description="Helical" evidence="6">
    <location>
        <begin position="52"/>
        <end position="76"/>
    </location>
</feature>
<dbReference type="InterPro" id="IPR011527">
    <property type="entry name" value="ABC1_TM_dom"/>
</dbReference>
<sequence>MADRVESVIATDQKDGPAQERKPERAAPNLGLAYRLGVMFSAFWSSSVRVKVLSLGPAMIMVILATAYMTVILNNWNAPFYDALQRRDLPEFFHQLKIFVLIAGALLLLNVIQAWLNQMTALYMREGLTRDLVDQWLKRKRALRLTAEGLIGVNPDQRLHEDARTLAESTTGLTIGLVQSTILLISFIGVLWELSSGFVFHLWGHSFSIPGYMVWAAIFYAASASVLSRIVGSTLVKLNGDRFSKEAELRFSLMHASESISAITVVRGEENERLRINADITSVLRVLKRLALANTNLTWVSAGYGWLVVVVPIIVAAPAYFSGGLTFGQLMMSVGAFNQVNTALRWYVANFAPIAEWRATLMRVTDFRLALTEMEDEMTSRHALQYHDTPSDRMTLENVEIACRVDAPVETCGGFRLVETPVEIRAGEKIMVNGDHNVNRRLLFQALAGLWPCGAGQIGLPPQDDMLFVPQTAYLPGGTLREALSFPEAPDHYTTEEIAEALEAAGLSDLLARLDERARWEKVLDSDAQKALVFAHLLLAKPRWVIFEEVLEGMEPERAERMTEIMTRLPQAGMIYIGRSETYLKALSPRVLHLKAVAADPEHVDAELKAQAESIPAKRDAGR</sequence>
<dbReference type="PROSITE" id="PS50929">
    <property type="entry name" value="ABC_TM1F"/>
    <property type="match status" value="1"/>
</dbReference>
<dbReference type="InterPro" id="IPR003439">
    <property type="entry name" value="ABC_transporter-like_ATP-bd"/>
</dbReference>
<protein>
    <submittedName>
        <fullName evidence="9">Glycosyl transferase family 1</fullName>
    </submittedName>
</protein>
<keyword evidence="5 6" id="KW-0472">Membrane</keyword>
<evidence type="ECO:0000256" key="3">
    <source>
        <dbReference type="ARBA" id="ARBA00022692"/>
    </source>
</evidence>
<dbReference type="SUPFAM" id="SSF52540">
    <property type="entry name" value="P-loop containing nucleoside triphosphate hydrolases"/>
    <property type="match status" value="1"/>
</dbReference>
<feature type="domain" description="ABC transmembrane type-1" evidence="8">
    <location>
        <begin position="58"/>
        <end position="356"/>
    </location>
</feature>
<name>A0A1Q9ALB6_9HYPH</name>
<evidence type="ECO:0000256" key="6">
    <source>
        <dbReference type="SAM" id="Phobius"/>
    </source>
</evidence>
<dbReference type="PROSITE" id="PS50893">
    <property type="entry name" value="ABC_TRANSPORTER_2"/>
    <property type="match status" value="1"/>
</dbReference>
<dbReference type="PANTHER" id="PTHR11384:SF59">
    <property type="entry name" value="LYSOSOMAL COBALAMIN TRANSPORTER ABCD4"/>
    <property type="match status" value="1"/>
</dbReference>
<feature type="transmembrane region" description="Helical" evidence="6">
    <location>
        <begin position="212"/>
        <end position="232"/>
    </location>
</feature>
<dbReference type="InterPro" id="IPR027417">
    <property type="entry name" value="P-loop_NTPase"/>
</dbReference>
<dbReference type="GO" id="GO:0016740">
    <property type="term" value="F:transferase activity"/>
    <property type="evidence" value="ECO:0007669"/>
    <property type="project" value="UniProtKB-KW"/>
</dbReference>
<evidence type="ECO:0000259" key="7">
    <source>
        <dbReference type="PROSITE" id="PS50893"/>
    </source>
</evidence>
<dbReference type="Proteomes" id="UP000186143">
    <property type="component" value="Unassembled WGS sequence"/>
</dbReference>
<keyword evidence="3 6" id="KW-0812">Transmembrane</keyword>